<dbReference type="Proteomes" id="UP000535491">
    <property type="component" value="Unassembled WGS sequence"/>
</dbReference>
<dbReference type="GO" id="GO:0005524">
    <property type="term" value="F:ATP binding"/>
    <property type="evidence" value="ECO:0007669"/>
    <property type="project" value="UniProtKB-KW"/>
</dbReference>
<evidence type="ECO:0000256" key="2">
    <source>
        <dbReference type="ARBA" id="ARBA00022598"/>
    </source>
</evidence>
<evidence type="ECO:0000256" key="5">
    <source>
        <dbReference type="PROSITE-ProRule" id="PRU01331"/>
    </source>
</evidence>
<evidence type="ECO:0000256" key="6">
    <source>
        <dbReference type="RuleBase" id="RU000384"/>
    </source>
</evidence>
<reference evidence="8 9" key="1">
    <citation type="submission" date="2020-07" db="EMBL/GenBank/DDBJ databases">
        <authorList>
            <person name="Feng H."/>
        </authorList>
    </citation>
    <scope>NUCLEOTIDE SEQUENCE [LARGE SCALE GENOMIC DNA]</scope>
    <source>
        <strain evidence="9">s-10</strain>
    </source>
</reference>
<evidence type="ECO:0000256" key="4">
    <source>
        <dbReference type="ARBA" id="ARBA00022840"/>
    </source>
</evidence>
<evidence type="ECO:0000259" key="7">
    <source>
        <dbReference type="PROSITE" id="PS51987"/>
    </source>
</evidence>
<dbReference type="SMART" id="SM01230">
    <property type="entry name" value="Gln-synt_C"/>
    <property type="match status" value="1"/>
</dbReference>
<keyword evidence="2" id="KW-0436">Ligase</keyword>
<dbReference type="Gene3D" id="3.10.20.70">
    <property type="entry name" value="Glutamine synthetase, N-terminal domain"/>
    <property type="match status" value="1"/>
</dbReference>
<dbReference type="EMBL" id="JACEIQ010000008">
    <property type="protein sequence ID" value="MBA4494587.1"/>
    <property type="molecule type" value="Genomic_DNA"/>
</dbReference>
<dbReference type="PANTHER" id="PTHR43785:SF12">
    <property type="entry name" value="TYPE-1 GLUTAMINE SYNTHETASE 2"/>
    <property type="match status" value="1"/>
</dbReference>
<keyword evidence="9" id="KW-1185">Reference proteome</keyword>
<feature type="domain" description="GS catalytic" evidence="7">
    <location>
        <begin position="126"/>
        <end position="462"/>
    </location>
</feature>
<evidence type="ECO:0000313" key="8">
    <source>
        <dbReference type="EMBL" id="MBA4494587.1"/>
    </source>
</evidence>
<organism evidence="8 9">
    <name type="scientific">Paenactinomyces guangxiensis</name>
    <dbReference type="NCBI Taxonomy" id="1490290"/>
    <lineage>
        <taxon>Bacteria</taxon>
        <taxon>Bacillati</taxon>
        <taxon>Bacillota</taxon>
        <taxon>Bacilli</taxon>
        <taxon>Bacillales</taxon>
        <taxon>Thermoactinomycetaceae</taxon>
        <taxon>Paenactinomyces</taxon>
    </lineage>
</organism>
<sequence>MGGQAETGILCKNELAEAIRDGKITTVIIAICDMQGRLMGKRLTAEYFLQNGLEHGTHFCNYLLGTDMEMNTPAGYLHMNWANGYGDWTARPDWSTLRVIPWLEKTAMVLADVVDEKTGELIEIAPRSILKKQIQRAEDMGYRLCMASELEFYLFKDTYEEIHEKGYEAMRPAGHYNEDYNLLQATRNEPVYSKFRNYMTQSGIPIEASKGEAWIGQHEVNIRYADALTSADRHVMFKHGIKEISIQDGYSVTFMAKPDHRWTGSSGHIHVSLWDLEQQQNLFYDAQSELYHMSEKMRHFLGGVMKFTPDFTLFFAPNVNSYKRFAPDSWAPISIVWSRDNRSAGFRIVGDKQNLRFENRITGADINPYLAYAAMIAAGLEGIEQQIEPPAEFKGNAYGAKKVTQIPRYMYEAIDWWSNSETVKKLLGEAVANHYEHTARVEQQAYDRVVTSWERARYFEQG</sequence>
<dbReference type="GO" id="GO:0004356">
    <property type="term" value="F:glutamine synthetase activity"/>
    <property type="evidence" value="ECO:0007669"/>
    <property type="project" value="InterPro"/>
</dbReference>
<dbReference type="InterPro" id="IPR036651">
    <property type="entry name" value="Gln_synt_N_sf"/>
</dbReference>
<dbReference type="RefSeq" id="WP_181751827.1">
    <property type="nucleotide sequence ID" value="NZ_JACEIQ010000008.1"/>
</dbReference>
<keyword evidence="3" id="KW-0547">Nucleotide-binding</keyword>
<dbReference type="PANTHER" id="PTHR43785">
    <property type="entry name" value="GAMMA-GLUTAMYLPUTRESCINE SYNTHETASE"/>
    <property type="match status" value="1"/>
</dbReference>
<comment type="similarity">
    <text evidence="1 5 6">Belongs to the glutamine synthetase family.</text>
</comment>
<evidence type="ECO:0000256" key="1">
    <source>
        <dbReference type="ARBA" id="ARBA00009897"/>
    </source>
</evidence>
<dbReference type="GO" id="GO:0042402">
    <property type="term" value="P:biogenic amine catabolic process"/>
    <property type="evidence" value="ECO:0007669"/>
    <property type="project" value="UniProtKB-ARBA"/>
</dbReference>
<accession>A0A7W1WRE5</accession>
<dbReference type="Gene3D" id="3.30.590.10">
    <property type="entry name" value="Glutamine synthetase/guanido kinase, catalytic domain"/>
    <property type="match status" value="1"/>
</dbReference>
<dbReference type="InterPro" id="IPR014746">
    <property type="entry name" value="Gln_synth/guanido_kin_cat_dom"/>
</dbReference>
<dbReference type="GO" id="GO:0006542">
    <property type="term" value="P:glutamine biosynthetic process"/>
    <property type="evidence" value="ECO:0007669"/>
    <property type="project" value="InterPro"/>
</dbReference>
<dbReference type="AlphaFoldDB" id="A0A7W1WRE5"/>
<dbReference type="FunFam" id="3.30.590.10:FF:000005">
    <property type="entry name" value="Probable glutamine synthetase"/>
    <property type="match status" value="1"/>
</dbReference>
<name>A0A7W1WRE5_9BACL</name>
<comment type="caution">
    <text evidence="8">The sequence shown here is derived from an EMBL/GenBank/DDBJ whole genome shotgun (WGS) entry which is preliminary data.</text>
</comment>
<dbReference type="SUPFAM" id="SSF55931">
    <property type="entry name" value="Glutamine synthetase/guanido kinase"/>
    <property type="match status" value="1"/>
</dbReference>
<keyword evidence="4" id="KW-0067">ATP-binding</keyword>
<evidence type="ECO:0000313" key="9">
    <source>
        <dbReference type="Proteomes" id="UP000535491"/>
    </source>
</evidence>
<proteinExistence type="inferred from homology"/>
<dbReference type="InterPro" id="IPR008146">
    <property type="entry name" value="Gln_synth_cat_dom"/>
</dbReference>
<protein>
    <submittedName>
        <fullName evidence="8">Glutamine synthetase</fullName>
    </submittedName>
</protein>
<dbReference type="SUPFAM" id="SSF54368">
    <property type="entry name" value="Glutamine synthetase, N-terminal domain"/>
    <property type="match status" value="1"/>
</dbReference>
<gene>
    <name evidence="8" type="ORF">H1191_09745</name>
</gene>
<dbReference type="PROSITE" id="PS51987">
    <property type="entry name" value="GS_CATALYTIC"/>
    <property type="match status" value="1"/>
</dbReference>
<evidence type="ECO:0000256" key="3">
    <source>
        <dbReference type="ARBA" id="ARBA00022741"/>
    </source>
</evidence>
<dbReference type="GO" id="GO:0006576">
    <property type="term" value="P:biogenic amine metabolic process"/>
    <property type="evidence" value="ECO:0007669"/>
    <property type="project" value="UniProtKB-ARBA"/>
</dbReference>
<dbReference type="Pfam" id="PF00120">
    <property type="entry name" value="Gln-synt_C"/>
    <property type="match status" value="1"/>
</dbReference>